<reference evidence="5 6" key="1">
    <citation type="submission" date="2018-10" db="EMBL/GenBank/DDBJ databases">
        <title>Isolation from cow dung.</title>
        <authorList>
            <person name="Ling L."/>
        </authorList>
    </citation>
    <scope>NUCLEOTIDE SEQUENCE [LARGE SCALE GENOMIC DNA]</scope>
    <source>
        <strain evidence="5 6">NEAU-LL90</strain>
    </source>
</reference>
<organism evidence="5 6">
    <name type="scientific">Nocardia stercoris</name>
    <dbReference type="NCBI Taxonomy" id="2483361"/>
    <lineage>
        <taxon>Bacteria</taxon>
        <taxon>Bacillati</taxon>
        <taxon>Actinomycetota</taxon>
        <taxon>Actinomycetes</taxon>
        <taxon>Mycobacteriales</taxon>
        <taxon>Nocardiaceae</taxon>
        <taxon>Nocardia</taxon>
    </lineage>
</organism>
<evidence type="ECO:0000313" key="5">
    <source>
        <dbReference type="EMBL" id="RMI29616.1"/>
    </source>
</evidence>
<evidence type="ECO:0000256" key="1">
    <source>
        <dbReference type="ARBA" id="ARBA00013064"/>
    </source>
</evidence>
<evidence type="ECO:0000256" key="2">
    <source>
        <dbReference type="ARBA" id="ARBA00022801"/>
    </source>
</evidence>
<dbReference type="Pfam" id="PF05706">
    <property type="entry name" value="CDKN3"/>
    <property type="match status" value="1"/>
</dbReference>
<dbReference type="InterPro" id="IPR000387">
    <property type="entry name" value="Tyr_Pase_dom"/>
</dbReference>
<dbReference type="SUPFAM" id="SSF52799">
    <property type="entry name" value="(Phosphotyrosine protein) phosphatases II"/>
    <property type="match status" value="1"/>
</dbReference>
<name>A0A3M2KYB1_9NOCA</name>
<dbReference type="GO" id="GO:0004725">
    <property type="term" value="F:protein tyrosine phosphatase activity"/>
    <property type="evidence" value="ECO:0007669"/>
    <property type="project" value="UniProtKB-EC"/>
</dbReference>
<keyword evidence="3" id="KW-0904">Protein phosphatase</keyword>
<keyword evidence="6" id="KW-1185">Reference proteome</keyword>
<feature type="domain" description="Tyrosine specific protein phosphatases" evidence="4">
    <location>
        <begin position="81"/>
        <end position="141"/>
    </location>
</feature>
<sequence length="170" mass="18354">MAVSTWTSGPGVPFAETGWDEIASGLWMGGHQRKGTGGGLVPVLVGSEFDVVISLYQQAGHGPAPEVEHHVALMPDGPLTTRQIDRVRELAGIAATAIHGGRRVLVRCYAGYNRSGLVAGQTLIQLGHTPKDAIDRIRARRSPWALHNRLFVDYLTSGLDLARLLTDLRD</sequence>
<dbReference type="OrthoDB" id="5197106at2"/>
<evidence type="ECO:0000259" key="4">
    <source>
        <dbReference type="PROSITE" id="PS50056"/>
    </source>
</evidence>
<gene>
    <name evidence="5" type="ORF">EBN03_24685</name>
</gene>
<dbReference type="AlphaFoldDB" id="A0A3M2KYB1"/>
<proteinExistence type="predicted"/>
<dbReference type="InterPro" id="IPR029021">
    <property type="entry name" value="Prot-tyrosine_phosphatase-like"/>
</dbReference>
<protein>
    <recommendedName>
        <fullName evidence="1">protein-tyrosine-phosphatase</fullName>
        <ecNumber evidence="1">3.1.3.48</ecNumber>
    </recommendedName>
</protein>
<dbReference type="PROSITE" id="PS50056">
    <property type="entry name" value="TYR_PHOSPHATASE_2"/>
    <property type="match status" value="1"/>
</dbReference>
<dbReference type="InterPro" id="IPR022778">
    <property type="entry name" value="CDKN3"/>
</dbReference>
<evidence type="ECO:0000256" key="3">
    <source>
        <dbReference type="ARBA" id="ARBA00022912"/>
    </source>
</evidence>
<dbReference type="EC" id="3.1.3.48" evidence="1"/>
<dbReference type="Gene3D" id="3.90.190.10">
    <property type="entry name" value="Protein tyrosine phosphatase superfamily"/>
    <property type="match status" value="1"/>
</dbReference>
<dbReference type="EMBL" id="RFFH01000013">
    <property type="protein sequence ID" value="RMI29616.1"/>
    <property type="molecule type" value="Genomic_DNA"/>
</dbReference>
<accession>A0A3M2KYB1</accession>
<keyword evidence="2" id="KW-0378">Hydrolase</keyword>
<comment type="caution">
    <text evidence="5">The sequence shown here is derived from an EMBL/GenBank/DDBJ whole genome shotgun (WGS) entry which is preliminary data.</text>
</comment>
<evidence type="ECO:0000313" key="6">
    <source>
        <dbReference type="Proteomes" id="UP000279275"/>
    </source>
</evidence>
<dbReference type="Proteomes" id="UP000279275">
    <property type="component" value="Unassembled WGS sequence"/>
</dbReference>